<protein>
    <submittedName>
        <fullName evidence="4">TatD family hydrolase</fullName>
    </submittedName>
</protein>
<dbReference type="RefSeq" id="WP_087433889.1">
    <property type="nucleotide sequence ID" value="NZ_JAMDLV010000033.1"/>
</dbReference>
<evidence type="ECO:0000313" key="5">
    <source>
        <dbReference type="Proteomes" id="UP001207626"/>
    </source>
</evidence>
<keyword evidence="5" id="KW-1185">Reference proteome</keyword>
<organism evidence="4 5">
    <name type="scientific">Paenibacillus apiarius</name>
    <dbReference type="NCBI Taxonomy" id="46240"/>
    <lineage>
        <taxon>Bacteria</taxon>
        <taxon>Bacillati</taxon>
        <taxon>Bacillota</taxon>
        <taxon>Bacilli</taxon>
        <taxon>Bacillales</taxon>
        <taxon>Paenibacillaceae</taxon>
        <taxon>Paenibacillus</taxon>
    </lineage>
</organism>
<dbReference type="InterPro" id="IPR001130">
    <property type="entry name" value="TatD-like"/>
</dbReference>
<dbReference type="PANTHER" id="PTHR46317:SF1">
    <property type="entry name" value="HYDROLASE, TATD FAMILY"/>
    <property type="match status" value="1"/>
</dbReference>
<reference evidence="4 5" key="1">
    <citation type="submission" date="2022-05" db="EMBL/GenBank/DDBJ databases">
        <title>Genome Sequencing of Bee-Associated Microbes.</title>
        <authorList>
            <person name="Dunlap C."/>
        </authorList>
    </citation>
    <scope>NUCLEOTIDE SEQUENCE [LARGE SCALE GENOMIC DNA]</scope>
    <source>
        <strain evidence="4 5">NRRL NRS-1438</strain>
    </source>
</reference>
<dbReference type="GO" id="GO:0016787">
    <property type="term" value="F:hydrolase activity"/>
    <property type="evidence" value="ECO:0007669"/>
    <property type="project" value="UniProtKB-KW"/>
</dbReference>
<keyword evidence="2" id="KW-0479">Metal-binding</keyword>
<keyword evidence="3 4" id="KW-0378">Hydrolase</keyword>
<sequence>MTVQGMQPNHSNHPGELDQPVYVVDTHIHLDLYEPGQTAALEQSLESPELEYVVAVSMGLESGRRTKTWAERYPGRVLPAYGFHPEQTLPSEAELASLLAWMDAHAEAMIAVGEVGLPYYMRQEALEQGRPFERQPYLELLEPMVKRAAAWDKPIVLHAVYDDAPLVIDLLERFSVKKAHFHWFKGDARTVEHMARNGYFISFTPDIAYEEEIQTLARRYPVEQVMTETDGPWPFEGSWAGQVTLPTMVHAVAGAWARIHAMDIGEAAVLLRNNARCCYGV</sequence>
<dbReference type="Gene3D" id="3.20.20.140">
    <property type="entry name" value="Metal-dependent hydrolases"/>
    <property type="match status" value="1"/>
</dbReference>
<evidence type="ECO:0000313" key="4">
    <source>
        <dbReference type="EMBL" id="MCY9518912.1"/>
    </source>
</evidence>
<comment type="similarity">
    <text evidence="1">Belongs to the metallo-dependent hydrolases superfamily. TatD-type hydrolase family.</text>
</comment>
<name>A0ABT4DNH7_9BACL</name>
<dbReference type="Pfam" id="PF01026">
    <property type="entry name" value="TatD_DNase"/>
    <property type="match status" value="1"/>
</dbReference>
<dbReference type="EMBL" id="JAMDLW010000003">
    <property type="protein sequence ID" value="MCY9518912.1"/>
    <property type="molecule type" value="Genomic_DNA"/>
</dbReference>
<evidence type="ECO:0000256" key="1">
    <source>
        <dbReference type="ARBA" id="ARBA00009275"/>
    </source>
</evidence>
<dbReference type="PIRSF" id="PIRSF005902">
    <property type="entry name" value="DNase_TatD"/>
    <property type="match status" value="1"/>
</dbReference>
<dbReference type="SUPFAM" id="SSF51556">
    <property type="entry name" value="Metallo-dependent hydrolases"/>
    <property type="match status" value="1"/>
</dbReference>
<evidence type="ECO:0000256" key="2">
    <source>
        <dbReference type="ARBA" id="ARBA00022723"/>
    </source>
</evidence>
<proteinExistence type="inferred from homology"/>
<dbReference type="InterPro" id="IPR032466">
    <property type="entry name" value="Metal_Hydrolase"/>
</dbReference>
<dbReference type="PANTHER" id="PTHR46317">
    <property type="entry name" value="HYDROLASE OF PHP SUPERFAMILY-RELATED PROTEIN"/>
    <property type="match status" value="1"/>
</dbReference>
<gene>
    <name evidence="4" type="ORF">M5X09_04360</name>
</gene>
<dbReference type="Proteomes" id="UP001207626">
    <property type="component" value="Unassembled WGS sequence"/>
</dbReference>
<accession>A0ABT4DNH7</accession>
<comment type="caution">
    <text evidence="4">The sequence shown here is derived from an EMBL/GenBank/DDBJ whole genome shotgun (WGS) entry which is preliminary data.</text>
</comment>
<dbReference type="CDD" id="cd01310">
    <property type="entry name" value="TatD_DNAse"/>
    <property type="match status" value="1"/>
</dbReference>
<evidence type="ECO:0000256" key="3">
    <source>
        <dbReference type="ARBA" id="ARBA00022801"/>
    </source>
</evidence>